<proteinExistence type="predicted"/>
<dbReference type="KEGG" id="vpi:BW732_05095"/>
<dbReference type="AlphaFoldDB" id="A0A1Q2D5L5"/>
<dbReference type="STRING" id="633807.BW732_05095"/>
<dbReference type="Gene3D" id="3.40.50.11250">
    <property type="entry name" value="Protein of unknown function DUF3013"/>
    <property type="match status" value="1"/>
</dbReference>
<keyword evidence="2" id="KW-1185">Reference proteome</keyword>
<dbReference type="RefSeq" id="WP_161485521.1">
    <property type="nucleotide sequence ID" value="NZ_CP019609.1"/>
</dbReference>
<accession>A0A1Q2D5L5</accession>
<dbReference type="Proteomes" id="UP000188246">
    <property type="component" value="Chromosome"/>
</dbReference>
<name>A0A1Q2D5L5_9ENTE</name>
<gene>
    <name evidence="1" type="ORF">BW732_05095</name>
</gene>
<dbReference type="EMBL" id="CP019609">
    <property type="protein sequence ID" value="AQP53674.1"/>
    <property type="molecule type" value="Genomic_DNA"/>
</dbReference>
<reference evidence="1 2" key="1">
    <citation type="journal article" date="2010" name="Int. J. Syst. Evol. Microbiol.">
        <title>Vagococcus penaei sp. nov., isolated from spoilage microbiota of cooked shrimp (Penaeus vannamei).</title>
        <authorList>
            <person name="Jaffres E."/>
            <person name="Prevost H."/>
            <person name="Rossero A."/>
            <person name="Joffraud J.J."/>
            <person name="Dousset X."/>
        </authorList>
    </citation>
    <scope>NUCLEOTIDE SEQUENCE [LARGE SCALE GENOMIC DNA]</scope>
    <source>
        <strain evidence="1 2">CD276</strain>
    </source>
</reference>
<protein>
    <recommendedName>
        <fullName evidence="3">DUF3013 domain-containing protein</fullName>
    </recommendedName>
</protein>
<evidence type="ECO:0000313" key="1">
    <source>
        <dbReference type="EMBL" id="AQP53674.1"/>
    </source>
</evidence>
<dbReference type="InterPro" id="IPR021380">
    <property type="entry name" value="DUF3013"/>
</dbReference>
<evidence type="ECO:0008006" key="3">
    <source>
        <dbReference type="Google" id="ProtNLM"/>
    </source>
</evidence>
<evidence type="ECO:0000313" key="2">
    <source>
        <dbReference type="Proteomes" id="UP000188246"/>
    </source>
</evidence>
<sequence length="159" mass="18218">MTKETVLTYLETALERALGDIDFAIDWDKRQHTIEVIIALYAENQQHEAIEDDEGVISEEDVIEFQDSTLFYLTDKAPTIDTDEYLMTHGFDKKKGLSKAFIDTYAAYLAEVAETGQSDLLDFLTDDSQAVFELHWHADEFAERLSQVDDGNYVPYPSY</sequence>
<dbReference type="Pfam" id="PF11217">
    <property type="entry name" value="DUF3013"/>
    <property type="match status" value="1"/>
</dbReference>
<organism evidence="1 2">
    <name type="scientific">Vagococcus penaei</name>
    <dbReference type="NCBI Taxonomy" id="633807"/>
    <lineage>
        <taxon>Bacteria</taxon>
        <taxon>Bacillati</taxon>
        <taxon>Bacillota</taxon>
        <taxon>Bacilli</taxon>
        <taxon>Lactobacillales</taxon>
        <taxon>Enterococcaceae</taxon>
        <taxon>Vagococcus</taxon>
    </lineage>
</organism>